<accession>A0ABN9L0F3</accession>
<evidence type="ECO:0000256" key="1">
    <source>
        <dbReference type="ARBA" id="ARBA00004316"/>
    </source>
</evidence>
<name>A0ABN9L0F3_9NEOB</name>
<proteinExistence type="inferred from homology"/>
<evidence type="ECO:0000256" key="14">
    <source>
        <dbReference type="ARBA" id="ARBA00023139"/>
    </source>
</evidence>
<evidence type="ECO:0000256" key="21">
    <source>
        <dbReference type="SAM" id="Phobius"/>
    </source>
</evidence>
<evidence type="ECO:0000256" key="3">
    <source>
        <dbReference type="ARBA" id="ARBA00004554"/>
    </source>
</evidence>
<keyword evidence="10" id="KW-0677">Repeat</keyword>
<keyword evidence="11" id="KW-0967">Endosome</keyword>
<feature type="transmembrane region" description="Helical" evidence="21">
    <location>
        <begin position="233"/>
        <end position="252"/>
    </location>
</feature>
<dbReference type="EMBL" id="CAUEEQ010004113">
    <property type="protein sequence ID" value="CAJ0926685.1"/>
    <property type="molecule type" value="Genomic_DNA"/>
</dbReference>
<comment type="subunit">
    <text evidence="19">Homotetramer. The tetramers can form oligomeric arrays in membranes. The size of the oligomers differs between tissues and is smaller in skeletal muscle than in brain. Interaction between AQP4 oligomeric arrays in close-by cells can contribute to cell-cell adhesion. Part of a complex containing MLC1, TRPV4, HEPACAM and ATP1B1.</text>
</comment>
<keyword evidence="8" id="KW-0597">Phosphoprotein</keyword>
<dbReference type="InterPro" id="IPR000425">
    <property type="entry name" value="MIP"/>
</dbReference>
<keyword evidence="13 21" id="KW-0472">Membrane</keyword>
<keyword evidence="12 21" id="KW-1133">Transmembrane helix</keyword>
<evidence type="ECO:0000313" key="22">
    <source>
        <dbReference type="EMBL" id="CAJ0926685.1"/>
    </source>
</evidence>
<dbReference type="PANTHER" id="PTHR19139">
    <property type="entry name" value="AQUAPORIN TRANSPORTER"/>
    <property type="match status" value="1"/>
</dbReference>
<dbReference type="InterPro" id="IPR034294">
    <property type="entry name" value="Aquaporin_transptr"/>
</dbReference>
<keyword evidence="6 20" id="KW-0813">Transport</keyword>
<evidence type="ECO:0000256" key="19">
    <source>
        <dbReference type="ARBA" id="ARBA00046979"/>
    </source>
</evidence>
<evidence type="ECO:0000256" key="16">
    <source>
        <dbReference type="ARBA" id="ARBA00023273"/>
    </source>
</evidence>
<feature type="transmembrane region" description="Helical" evidence="21">
    <location>
        <begin position="42"/>
        <end position="61"/>
    </location>
</feature>
<evidence type="ECO:0000256" key="20">
    <source>
        <dbReference type="RuleBase" id="RU000477"/>
    </source>
</evidence>
<dbReference type="PRINTS" id="PR00783">
    <property type="entry name" value="MINTRINSICP"/>
</dbReference>
<dbReference type="Gene3D" id="1.20.1080.10">
    <property type="entry name" value="Glycerol uptake facilitator protein"/>
    <property type="match status" value="1"/>
</dbReference>
<dbReference type="Proteomes" id="UP001176940">
    <property type="component" value="Unassembled WGS sequence"/>
</dbReference>
<sequence>MAKSYTLETELQNMASTSREALTEKDKEKDELNVFEKFVQPCIVELLGCVLFISIGCLSVLVNPTGAGPLLPALAHGLALAIVISVLGNIRQVSHGGHFNPAVTLGVVVSGGLTPILLVPYWVCQLAGGMLGALLAKGLADESSYLNRTGAVCMLDSEASLGKAVGVEIVFSFFLVFAVVMGAVGERSRTPLAPYSIGFTVVTGILTGGSISGSCLNPSRALGPAVVAGYWDYHWVYWVGPVSGAVIVSLIYRCMRQTQGNGHAARLFRTQHVLTLQKQRKDSA</sequence>
<organism evidence="22 23">
    <name type="scientific">Ranitomeya imitator</name>
    <name type="common">mimic poison frog</name>
    <dbReference type="NCBI Taxonomy" id="111125"/>
    <lineage>
        <taxon>Eukaryota</taxon>
        <taxon>Metazoa</taxon>
        <taxon>Chordata</taxon>
        <taxon>Craniata</taxon>
        <taxon>Vertebrata</taxon>
        <taxon>Euteleostomi</taxon>
        <taxon>Amphibia</taxon>
        <taxon>Batrachia</taxon>
        <taxon>Anura</taxon>
        <taxon>Neobatrachia</taxon>
        <taxon>Hyloidea</taxon>
        <taxon>Dendrobatidae</taxon>
        <taxon>Dendrobatinae</taxon>
        <taxon>Ranitomeya</taxon>
    </lineage>
</organism>
<keyword evidence="14" id="KW-0564">Palmitate</keyword>
<comment type="caution">
    <text evidence="22">The sequence shown here is derived from an EMBL/GenBank/DDBJ whole genome shotgun (WGS) entry which is preliminary data.</text>
</comment>
<keyword evidence="17" id="KW-0449">Lipoprotein</keyword>
<evidence type="ECO:0000256" key="4">
    <source>
        <dbReference type="ARBA" id="ARBA00004608"/>
    </source>
</evidence>
<reference evidence="22" key="1">
    <citation type="submission" date="2023-07" db="EMBL/GenBank/DDBJ databases">
        <authorList>
            <person name="Stuckert A."/>
        </authorList>
    </citation>
    <scope>NUCLEOTIDE SEQUENCE</scope>
</reference>
<dbReference type="InterPro" id="IPR023277">
    <property type="entry name" value="Aquaporin_8"/>
</dbReference>
<feature type="transmembrane region" description="Helical" evidence="21">
    <location>
        <begin position="192"/>
        <end position="213"/>
    </location>
</feature>
<evidence type="ECO:0000256" key="17">
    <source>
        <dbReference type="ARBA" id="ARBA00023288"/>
    </source>
</evidence>
<evidence type="ECO:0000256" key="13">
    <source>
        <dbReference type="ARBA" id="ARBA00023136"/>
    </source>
</evidence>
<gene>
    <name evidence="22" type="ORF">RIMI_LOCUS2846783</name>
</gene>
<evidence type="ECO:0000256" key="10">
    <source>
        <dbReference type="ARBA" id="ARBA00022737"/>
    </source>
</evidence>
<keyword evidence="7" id="KW-1003">Cell membrane</keyword>
<feature type="transmembrane region" description="Helical" evidence="21">
    <location>
        <begin position="102"/>
        <end position="123"/>
    </location>
</feature>
<feature type="transmembrane region" description="Helical" evidence="21">
    <location>
        <begin position="164"/>
        <end position="185"/>
    </location>
</feature>
<evidence type="ECO:0000256" key="9">
    <source>
        <dbReference type="ARBA" id="ARBA00022692"/>
    </source>
</evidence>
<evidence type="ECO:0000256" key="5">
    <source>
        <dbReference type="ARBA" id="ARBA00006175"/>
    </source>
</evidence>
<dbReference type="Pfam" id="PF00230">
    <property type="entry name" value="MIP"/>
    <property type="match status" value="1"/>
</dbReference>
<evidence type="ECO:0000256" key="11">
    <source>
        <dbReference type="ARBA" id="ARBA00022753"/>
    </source>
</evidence>
<evidence type="ECO:0000256" key="15">
    <source>
        <dbReference type="ARBA" id="ARBA00023180"/>
    </source>
</evidence>
<evidence type="ECO:0000256" key="8">
    <source>
        <dbReference type="ARBA" id="ARBA00022553"/>
    </source>
</evidence>
<keyword evidence="9 20" id="KW-0812">Transmembrane</keyword>
<dbReference type="InterPro" id="IPR023271">
    <property type="entry name" value="Aquaporin-like"/>
</dbReference>
<protein>
    <recommendedName>
        <fullName evidence="18">Aquaporin-4</fullName>
    </recommendedName>
</protein>
<keyword evidence="16" id="KW-0966">Cell projection</keyword>
<dbReference type="PROSITE" id="PS00221">
    <property type="entry name" value="MIP"/>
    <property type="match status" value="1"/>
</dbReference>
<keyword evidence="23" id="KW-1185">Reference proteome</keyword>
<feature type="non-terminal residue" evidence="22">
    <location>
        <position position="284"/>
    </location>
</feature>
<evidence type="ECO:0000256" key="12">
    <source>
        <dbReference type="ARBA" id="ARBA00022989"/>
    </source>
</evidence>
<feature type="transmembrane region" description="Helical" evidence="21">
    <location>
        <begin position="73"/>
        <end position="90"/>
    </location>
</feature>
<evidence type="ECO:0000313" key="23">
    <source>
        <dbReference type="Proteomes" id="UP001176940"/>
    </source>
</evidence>
<dbReference type="PANTHER" id="PTHR19139:SF34">
    <property type="entry name" value="AQUAPORIN-4"/>
    <property type="match status" value="1"/>
</dbReference>
<evidence type="ECO:0000256" key="7">
    <source>
        <dbReference type="ARBA" id="ARBA00022475"/>
    </source>
</evidence>
<keyword evidence="15" id="KW-0325">Glycoprotein</keyword>
<comment type="subcellular location">
    <subcellularLocation>
        <location evidence="3">Basolateral cell membrane</location>
        <topology evidence="3">Multi-pass membrane protein</topology>
    </subcellularLocation>
    <subcellularLocation>
        <location evidence="2">Cell membrane</location>
        <location evidence="2">Sarcolemma</location>
        <topology evidence="2">Multi-pass membrane protein</topology>
    </subcellularLocation>
    <subcellularLocation>
        <location evidence="1">Cell projection</location>
    </subcellularLocation>
    <subcellularLocation>
        <location evidence="4">Endosome membrane</location>
    </subcellularLocation>
</comment>
<comment type="similarity">
    <text evidence="5 20">Belongs to the MIP/aquaporin (TC 1.A.8) family.</text>
</comment>
<dbReference type="SUPFAM" id="SSF81338">
    <property type="entry name" value="Aquaporin-like"/>
    <property type="match status" value="1"/>
</dbReference>
<evidence type="ECO:0000256" key="6">
    <source>
        <dbReference type="ARBA" id="ARBA00022448"/>
    </source>
</evidence>
<dbReference type="InterPro" id="IPR022357">
    <property type="entry name" value="MIP_CS"/>
</dbReference>
<dbReference type="PRINTS" id="PR02020">
    <property type="entry name" value="AQUAPORIN8"/>
</dbReference>
<evidence type="ECO:0000256" key="2">
    <source>
        <dbReference type="ARBA" id="ARBA00004415"/>
    </source>
</evidence>
<evidence type="ECO:0000256" key="18">
    <source>
        <dbReference type="ARBA" id="ARBA00040878"/>
    </source>
</evidence>